<dbReference type="EMBL" id="JABANO010002105">
    <property type="protein sequence ID" value="KAF4757897.1"/>
    <property type="molecule type" value="Genomic_DNA"/>
</dbReference>
<feature type="compositionally biased region" description="Low complexity" evidence="1">
    <location>
        <begin position="19"/>
        <end position="36"/>
    </location>
</feature>
<feature type="non-terminal residue" evidence="2">
    <location>
        <position position="1"/>
    </location>
</feature>
<proteinExistence type="predicted"/>
<dbReference type="Proteomes" id="UP000553632">
    <property type="component" value="Unassembled WGS sequence"/>
</dbReference>
<feature type="region of interest" description="Disordered" evidence="1">
    <location>
        <begin position="1"/>
        <end position="42"/>
    </location>
</feature>
<gene>
    <name evidence="2" type="ORF">FOZ63_019810</name>
</gene>
<keyword evidence="3" id="KW-1185">Reference proteome</keyword>
<name>A0A7J6UL34_PEROL</name>
<evidence type="ECO:0000256" key="1">
    <source>
        <dbReference type="SAM" id="MobiDB-lite"/>
    </source>
</evidence>
<evidence type="ECO:0000313" key="3">
    <source>
        <dbReference type="Proteomes" id="UP000553632"/>
    </source>
</evidence>
<feature type="compositionally biased region" description="Low complexity" evidence="1">
    <location>
        <begin position="135"/>
        <end position="145"/>
    </location>
</feature>
<comment type="caution">
    <text evidence="2">The sequence shown here is derived from an EMBL/GenBank/DDBJ whole genome shotgun (WGS) entry which is preliminary data.</text>
</comment>
<protein>
    <submittedName>
        <fullName evidence="2">Uncharacterized protein</fullName>
    </submittedName>
</protein>
<reference evidence="2 3" key="1">
    <citation type="submission" date="2020-04" db="EMBL/GenBank/DDBJ databases">
        <title>Perkinsus olseni comparative genomics.</title>
        <authorList>
            <person name="Bogema D.R."/>
        </authorList>
    </citation>
    <scope>NUCLEOTIDE SEQUENCE [LARGE SCALE GENOMIC DNA]</scope>
    <source>
        <strain evidence="2 3">ATCC PRA-207</strain>
    </source>
</reference>
<accession>A0A7J6UL34</accession>
<organism evidence="2 3">
    <name type="scientific">Perkinsus olseni</name>
    <name type="common">Perkinsus atlanticus</name>
    <dbReference type="NCBI Taxonomy" id="32597"/>
    <lineage>
        <taxon>Eukaryota</taxon>
        <taxon>Sar</taxon>
        <taxon>Alveolata</taxon>
        <taxon>Perkinsozoa</taxon>
        <taxon>Perkinsea</taxon>
        <taxon>Perkinsida</taxon>
        <taxon>Perkinsidae</taxon>
        <taxon>Perkinsus</taxon>
    </lineage>
</organism>
<sequence>GWYYLNERQEPDFVPAPNTTTTTPTTTSTSTSSSTTGMVTNSFVTTPRPRIYQTTATSIPTTTVLDCGLHGQWSSSSNDCQCESGWINNITTEGTINFCAIRLLPDQEILTTTFAPDQRKGDGTDSPAARNSSMVVADQGGSSGSSAISVAVPLGVVIIIL</sequence>
<evidence type="ECO:0000313" key="2">
    <source>
        <dbReference type="EMBL" id="KAF4757897.1"/>
    </source>
</evidence>
<feature type="region of interest" description="Disordered" evidence="1">
    <location>
        <begin position="114"/>
        <end position="145"/>
    </location>
</feature>
<feature type="non-terminal residue" evidence="2">
    <location>
        <position position="161"/>
    </location>
</feature>
<dbReference type="AlphaFoldDB" id="A0A7J6UL34"/>